<sequence length="326" mass="34162">MRFSPRTIGLLAAVVTVTIWTGFIIIARASAQRTLTPFDIALLRIVGASLVLLPWGWWIVRRRHAAPGASAPASSLAGISPLPLRTTALLGSFGGLLYALLAYSGFFHAPATHAAVLMPGSLPLWTALLAAWLLRDHITPLRAAGLALIVAGDLLVGGRSLLAAFSGGDVWKGDLLFMLAASSWATYSVLARRHAVDAVQATIAITAFACMVYLPSYALLVWLGAVTSHLAQAPWSEIAFQMLFQGGGSVVVSGIGFTRMIQHYGPVRSTMITALVPGLSAIGAVVFLDEPMHWNLVAGLLLVTAGILVGVLRKSQAPAAAAKAAS</sequence>
<evidence type="ECO:0000256" key="1">
    <source>
        <dbReference type="ARBA" id="ARBA00004141"/>
    </source>
</evidence>
<dbReference type="SUPFAM" id="SSF103481">
    <property type="entry name" value="Multidrug resistance efflux transporter EmrE"/>
    <property type="match status" value="2"/>
</dbReference>
<feature type="transmembrane region" description="Helical" evidence="6">
    <location>
        <begin position="41"/>
        <end position="60"/>
    </location>
</feature>
<evidence type="ECO:0000256" key="2">
    <source>
        <dbReference type="ARBA" id="ARBA00007362"/>
    </source>
</evidence>
<organism evidence="8 9">
    <name type="scientific">Acidovorax delafieldii</name>
    <name type="common">Pseudomonas delafieldii</name>
    <dbReference type="NCBI Taxonomy" id="47920"/>
    <lineage>
        <taxon>Bacteria</taxon>
        <taxon>Pseudomonadati</taxon>
        <taxon>Pseudomonadota</taxon>
        <taxon>Betaproteobacteria</taxon>
        <taxon>Burkholderiales</taxon>
        <taxon>Comamonadaceae</taxon>
        <taxon>Acidovorax</taxon>
    </lineage>
</organism>
<keyword evidence="5 6" id="KW-0472">Membrane</keyword>
<evidence type="ECO:0000259" key="7">
    <source>
        <dbReference type="Pfam" id="PF00892"/>
    </source>
</evidence>
<dbReference type="InterPro" id="IPR037185">
    <property type="entry name" value="EmrE-like"/>
</dbReference>
<feature type="transmembrane region" description="Helical" evidence="6">
    <location>
        <begin position="88"/>
        <end position="107"/>
    </location>
</feature>
<name>A0A561XV61_ACIDE</name>
<feature type="transmembrane region" description="Helical" evidence="6">
    <location>
        <begin position="238"/>
        <end position="258"/>
    </location>
</feature>
<dbReference type="InterPro" id="IPR050638">
    <property type="entry name" value="AA-Vitamin_Transporters"/>
</dbReference>
<evidence type="ECO:0000256" key="4">
    <source>
        <dbReference type="ARBA" id="ARBA00022989"/>
    </source>
</evidence>
<feature type="transmembrane region" description="Helical" evidence="6">
    <location>
        <begin position="171"/>
        <end position="190"/>
    </location>
</feature>
<evidence type="ECO:0000256" key="5">
    <source>
        <dbReference type="ARBA" id="ARBA00023136"/>
    </source>
</evidence>
<dbReference type="Gene3D" id="1.10.3730.20">
    <property type="match status" value="1"/>
</dbReference>
<dbReference type="AlphaFoldDB" id="A0A561XV61"/>
<dbReference type="RefSeq" id="WP_146870685.1">
    <property type="nucleotide sequence ID" value="NZ_VJWE01000011.1"/>
</dbReference>
<feature type="transmembrane region" description="Helical" evidence="6">
    <location>
        <begin position="146"/>
        <end position="165"/>
    </location>
</feature>
<comment type="subcellular location">
    <subcellularLocation>
        <location evidence="1">Membrane</location>
        <topology evidence="1">Multi-pass membrane protein</topology>
    </subcellularLocation>
</comment>
<dbReference type="PANTHER" id="PTHR32322:SF2">
    <property type="entry name" value="EAMA DOMAIN-CONTAINING PROTEIN"/>
    <property type="match status" value="1"/>
</dbReference>
<feature type="domain" description="EamA" evidence="7">
    <location>
        <begin position="8"/>
        <end position="156"/>
    </location>
</feature>
<dbReference type="PANTHER" id="PTHR32322">
    <property type="entry name" value="INNER MEMBRANE TRANSPORTER"/>
    <property type="match status" value="1"/>
</dbReference>
<protein>
    <submittedName>
        <fullName evidence="8">EamA-like transporter family protein</fullName>
    </submittedName>
</protein>
<dbReference type="GO" id="GO:0016020">
    <property type="term" value="C:membrane"/>
    <property type="evidence" value="ECO:0007669"/>
    <property type="project" value="UniProtKB-SubCell"/>
</dbReference>
<keyword evidence="3 6" id="KW-0812">Transmembrane</keyword>
<dbReference type="Pfam" id="PF00892">
    <property type="entry name" value="EamA"/>
    <property type="match status" value="2"/>
</dbReference>
<dbReference type="GeneID" id="51110932"/>
<gene>
    <name evidence="8" type="ORF">ATF69_1864</name>
</gene>
<dbReference type="EMBL" id="VJWE01000011">
    <property type="protein sequence ID" value="TWG39992.1"/>
    <property type="molecule type" value="Genomic_DNA"/>
</dbReference>
<proteinExistence type="inferred from homology"/>
<evidence type="ECO:0000313" key="8">
    <source>
        <dbReference type="EMBL" id="TWG39992.1"/>
    </source>
</evidence>
<feature type="domain" description="EamA" evidence="7">
    <location>
        <begin position="172"/>
        <end position="309"/>
    </location>
</feature>
<evidence type="ECO:0000256" key="3">
    <source>
        <dbReference type="ARBA" id="ARBA00022692"/>
    </source>
</evidence>
<feature type="transmembrane region" description="Helical" evidence="6">
    <location>
        <begin position="294"/>
        <end position="312"/>
    </location>
</feature>
<comment type="caution">
    <text evidence="8">The sequence shown here is derived from an EMBL/GenBank/DDBJ whole genome shotgun (WGS) entry which is preliminary data.</text>
</comment>
<dbReference type="Proteomes" id="UP000321485">
    <property type="component" value="Unassembled WGS sequence"/>
</dbReference>
<dbReference type="InterPro" id="IPR000620">
    <property type="entry name" value="EamA_dom"/>
</dbReference>
<feature type="transmembrane region" description="Helical" evidence="6">
    <location>
        <begin position="202"/>
        <end position="226"/>
    </location>
</feature>
<evidence type="ECO:0000256" key="6">
    <source>
        <dbReference type="SAM" id="Phobius"/>
    </source>
</evidence>
<feature type="transmembrane region" description="Helical" evidence="6">
    <location>
        <begin position="270"/>
        <end position="288"/>
    </location>
</feature>
<keyword evidence="4 6" id="KW-1133">Transmembrane helix</keyword>
<accession>A0A561XV61</accession>
<comment type="similarity">
    <text evidence="2">Belongs to the EamA transporter family.</text>
</comment>
<reference evidence="8 9" key="1">
    <citation type="journal article" date="2015" name="Stand. Genomic Sci.">
        <title>Genomic Encyclopedia of Bacterial and Archaeal Type Strains, Phase III: the genomes of soil and plant-associated and newly described type strains.</title>
        <authorList>
            <person name="Whitman W.B."/>
            <person name="Woyke T."/>
            <person name="Klenk H.P."/>
            <person name="Zhou Y."/>
            <person name="Lilburn T.G."/>
            <person name="Beck B.J."/>
            <person name="De Vos P."/>
            <person name="Vandamme P."/>
            <person name="Eisen J.A."/>
            <person name="Garrity G."/>
            <person name="Hugenholtz P."/>
            <person name="Kyrpides N.C."/>
        </authorList>
    </citation>
    <scope>NUCLEOTIDE SEQUENCE [LARGE SCALE GENOMIC DNA]</scope>
    <source>
        <strain evidence="8 9">DSM 64</strain>
    </source>
</reference>
<evidence type="ECO:0000313" key="9">
    <source>
        <dbReference type="Proteomes" id="UP000321485"/>
    </source>
</evidence>
<feature type="transmembrane region" description="Helical" evidence="6">
    <location>
        <begin position="113"/>
        <end position="134"/>
    </location>
</feature>